<protein>
    <submittedName>
        <fullName evidence="5">ATP-binding cassette domain-containing protein</fullName>
    </submittedName>
</protein>
<evidence type="ECO:0000259" key="4">
    <source>
        <dbReference type="PROSITE" id="PS50893"/>
    </source>
</evidence>
<dbReference type="Pfam" id="PF00005">
    <property type="entry name" value="ABC_tran"/>
    <property type="match status" value="1"/>
</dbReference>
<keyword evidence="3 5" id="KW-0067">ATP-binding</keyword>
<name>A0A953J898_9BACT</name>
<keyword evidence="1" id="KW-0813">Transport</keyword>
<dbReference type="EMBL" id="JAIOIV010000076">
    <property type="protein sequence ID" value="MBZ0156417.1"/>
    <property type="molecule type" value="Genomic_DNA"/>
</dbReference>
<reference evidence="5" key="2">
    <citation type="submission" date="2021-08" db="EMBL/GenBank/DDBJ databases">
        <authorList>
            <person name="Dalcin Martins P."/>
        </authorList>
    </citation>
    <scope>NUCLEOTIDE SEQUENCE</scope>
    <source>
        <strain evidence="5">MAG_39</strain>
    </source>
</reference>
<comment type="caution">
    <text evidence="5">The sequence shown here is derived from an EMBL/GenBank/DDBJ whole genome shotgun (WGS) entry which is preliminary data.</text>
</comment>
<evidence type="ECO:0000256" key="3">
    <source>
        <dbReference type="ARBA" id="ARBA00022840"/>
    </source>
</evidence>
<keyword evidence="2" id="KW-0547">Nucleotide-binding</keyword>
<dbReference type="SUPFAM" id="SSF52540">
    <property type="entry name" value="P-loop containing nucleoside triphosphate hydrolases"/>
    <property type="match status" value="1"/>
</dbReference>
<dbReference type="InterPro" id="IPR017871">
    <property type="entry name" value="ABC_transporter-like_CS"/>
</dbReference>
<feature type="domain" description="ABC transporter" evidence="4">
    <location>
        <begin position="2"/>
        <end position="233"/>
    </location>
</feature>
<gene>
    <name evidence="5" type="ORF">K8I29_09455</name>
</gene>
<dbReference type="InterPro" id="IPR003593">
    <property type="entry name" value="AAA+_ATPase"/>
</dbReference>
<evidence type="ECO:0000313" key="5">
    <source>
        <dbReference type="EMBL" id="MBZ0156417.1"/>
    </source>
</evidence>
<proteinExistence type="predicted"/>
<dbReference type="GO" id="GO:0005524">
    <property type="term" value="F:ATP binding"/>
    <property type="evidence" value="ECO:0007669"/>
    <property type="project" value="UniProtKB-KW"/>
</dbReference>
<dbReference type="SMART" id="SM00382">
    <property type="entry name" value="AAA"/>
    <property type="match status" value="1"/>
</dbReference>
<dbReference type="PROSITE" id="PS50893">
    <property type="entry name" value="ABC_TRANSPORTER_2"/>
    <property type="match status" value="1"/>
</dbReference>
<dbReference type="GO" id="GO:0016887">
    <property type="term" value="F:ATP hydrolysis activity"/>
    <property type="evidence" value="ECO:0007669"/>
    <property type="project" value="InterPro"/>
</dbReference>
<dbReference type="PANTHER" id="PTHR42781:SF4">
    <property type="entry name" value="SPERMIDINE_PUTRESCINE IMPORT ATP-BINDING PROTEIN POTA"/>
    <property type="match status" value="1"/>
</dbReference>
<organism evidence="5 6">
    <name type="scientific">Candidatus Nitrobium versatile</name>
    <dbReference type="NCBI Taxonomy" id="2884831"/>
    <lineage>
        <taxon>Bacteria</taxon>
        <taxon>Pseudomonadati</taxon>
        <taxon>Nitrospirota</taxon>
        <taxon>Nitrospiria</taxon>
        <taxon>Nitrospirales</taxon>
        <taxon>Nitrospiraceae</taxon>
        <taxon>Candidatus Nitrobium</taxon>
    </lineage>
</organism>
<dbReference type="Gene3D" id="3.40.50.300">
    <property type="entry name" value="P-loop containing nucleotide triphosphate hydrolases"/>
    <property type="match status" value="1"/>
</dbReference>
<reference evidence="5" key="1">
    <citation type="journal article" date="2021" name="bioRxiv">
        <title>Unraveling nitrogen, sulfur and carbon metabolic pathways and microbial community transcriptional responses to substrate deprivation and toxicity stresses in a bioreactor mimicking anoxic brackish coastal sediment conditions.</title>
        <authorList>
            <person name="Martins P.D."/>
            <person name="Echeveste M.J."/>
            <person name="Arshad A."/>
            <person name="Kurth J."/>
            <person name="Ouboter H."/>
            <person name="Jetten M.S.M."/>
            <person name="Welte C.U."/>
        </authorList>
    </citation>
    <scope>NUCLEOTIDE SEQUENCE</scope>
    <source>
        <strain evidence="5">MAG_39</strain>
    </source>
</reference>
<dbReference type="Proteomes" id="UP000705867">
    <property type="component" value="Unassembled WGS sequence"/>
</dbReference>
<dbReference type="InterPro" id="IPR050093">
    <property type="entry name" value="ABC_SmlMolc_Importer"/>
</dbReference>
<dbReference type="PROSITE" id="PS00211">
    <property type="entry name" value="ABC_TRANSPORTER_1"/>
    <property type="match status" value="1"/>
</dbReference>
<evidence type="ECO:0000256" key="2">
    <source>
        <dbReference type="ARBA" id="ARBA00022741"/>
    </source>
</evidence>
<evidence type="ECO:0000256" key="1">
    <source>
        <dbReference type="ARBA" id="ARBA00022448"/>
    </source>
</evidence>
<dbReference type="PANTHER" id="PTHR42781">
    <property type="entry name" value="SPERMIDINE/PUTRESCINE IMPORT ATP-BINDING PROTEIN POTA"/>
    <property type="match status" value="1"/>
</dbReference>
<accession>A0A953J898</accession>
<dbReference type="InterPro" id="IPR003439">
    <property type="entry name" value="ABC_transporter-like_ATP-bd"/>
</dbReference>
<dbReference type="InterPro" id="IPR027417">
    <property type="entry name" value="P-loop_NTPase"/>
</dbReference>
<sequence length="241" mass="27185">MGIFLKVRKKVNGFLLDAEWEMENELAVLFGYSGAGKSLTLQAIAGLMEPDEGLVRMRGVVVFDSSRGINVPPHRRNIGYVFQDCALFPHMTVRANIAYGLNAMERREREPRVQEMLERFRLEGLEGKYPAELSGGQKQRVAFARSLIRRPEVLLLDEPFSALDNPVRLEMRTLLKEVRSVFSIPVVLVTHDLSEASSLADRLIVYAAGRVVQTGTPGEVFRNPASIEVENLVRIRETFTR</sequence>
<dbReference type="AlphaFoldDB" id="A0A953J898"/>
<evidence type="ECO:0000313" key="6">
    <source>
        <dbReference type="Proteomes" id="UP000705867"/>
    </source>
</evidence>